<evidence type="ECO:0008006" key="4">
    <source>
        <dbReference type="Google" id="ProtNLM"/>
    </source>
</evidence>
<protein>
    <recommendedName>
        <fullName evidence="4">Secreted protein</fullName>
    </recommendedName>
</protein>
<proteinExistence type="predicted"/>
<evidence type="ECO:0000313" key="2">
    <source>
        <dbReference type="EMBL" id="MDX6807169.1"/>
    </source>
</evidence>
<gene>
    <name evidence="2" type="ORF">SCD90_13945</name>
</gene>
<keyword evidence="3" id="KW-1185">Reference proteome</keyword>
<dbReference type="RefSeq" id="WP_319845291.1">
    <property type="nucleotide sequence ID" value="NZ_JAXAFJ010000009.1"/>
</dbReference>
<accession>A0ABU4RQN3</accession>
<comment type="caution">
    <text evidence="2">The sequence shown here is derived from an EMBL/GenBank/DDBJ whole genome shotgun (WGS) entry which is preliminary data.</text>
</comment>
<sequence length="111" mass="12351">MLNPHCLFAAAPALLQGLHLRRVGSCQLHGQIAVLLDMVRPVGALGPHQQVHGERVNANHLRRKHGFGFVRRGDSVETSKGQRHVLAGVDLTQTGRKDRRRFRHDGASERD</sequence>
<dbReference type="Proteomes" id="UP001274321">
    <property type="component" value="Unassembled WGS sequence"/>
</dbReference>
<feature type="region of interest" description="Disordered" evidence="1">
    <location>
        <begin position="92"/>
        <end position="111"/>
    </location>
</feature>
<dbReference type="EMBL" id="JAXAFJ010000009">
    <property type="protein sequence ID" value="MDX6807169.1"/>
    <property type="molecule type" value="Genomic_DNA"/>
</dbReference>
<evidence type="ECO:0000256" key="1">
    <source>
        <dbReference type="SAM" id="MobiDB-lite"/>
    </source>
</evidence>
<name>A0ABU4RQN3_9HYPH</name>
<evidence type="ECO:0000313" key="3">
    <source>
        <dbReference type="Proteomes" id="UP001274321"/>
    </source>
</evidence>
<organism evidence="2 3">
    <name type="scientific">Terrihabitans rhizophilus</name>
    <dbReference type="NCBI Taxonomy" id="3092662"/>
    <lineage>
        <taxon>Bacteria</taxon>
        <taxon>Pseudomonadati</taxon>
        <taxon>Pseudomonadota</taxon>
        <taxon>Alphaproteobacteria</taxon>
        <taxon>Hyphomicrobiales</taxon>
        <taxon>Terrihabitans</taxon>
    </lineage>
</organism>
<reference evidence="2 3" key="1">
    <citation type="submission" date="2023-11" db="EMBL/GenBank/DDBJ databases">
        <authorList>
            <person name="Bao R."/>
        </authorList>
    </citation>
    <scope>NUCLEOTIDE SEQUENCE [LARGE SCALE GENOMIC DNA]</scope>
    <source>
        <strain evidence="2 3">PJ23</strain>
    </source>
</reference>